<dbReference type="Proteomes" id="UP001194580">
    <property type="component" value="Unassembled WGS sequence"/>
</dbReference>
<gene>
    <name evidence="2" type="ORF">BGZ95_012036</name>
</gene>
<accession>A0AAD4H935</accession>
<feature type="compositionally biased region" description="Acidic residues" evidence="1">
    <location>
        <begin position="328"/>
        <end position="340"/>
    </location>
</feature>
<protein>
    <submittedName>
        <fullName evidence="2">Uncharacterized protein</fullName>
    </submittedName>
</protein>
<comment type="caution">
    <text evidence="2">The sequence shown here is derived from an EMBL/GenBank/DDBJ whole genome shotgun (WGS) entry which is preliminary data.</text>
</comment>
<organism evidence="2 3">
    <name type="scientific">Linnemannia exigua</name>
    <dbReference type="NCBI Taxonomy" id="604196"/>
    <lineage>
        <taxon>Eukaryota</taxon>
        <taxon>Fungi</taxon>
        <taxon>Fungi incertae sedis</taxon>
        <taxon>Mucoromycota</taxon>
        <taxon>Mortierellomycotina</taxon>
        <taxon>Mortierellomycetes</taxon>
        <taxon>Mortierellales</taxon>
        <taxon>Mortierellaceae</taxon>
        <taxon>Linnemannia</taxon>
    </lineage>
</organism>
<evidence type="ECO:0000313" key="2">
    <source>
        <dbReference type="EMBL" id="KAG0279869.1"/>
    </source>
</evidence>
<feature type="compositionally biased region" description="Basic and acidic residues" evidence="1">
    <location>
        <begin position="461"/>
        <end position="472"/>
    </location>
</feature>
<keyword evidence="3" id="KW-1185">Reference proteome</keyword>
<feature type="compositionally biased region" description="Polar residues" evidence="1">
    <location>
        <begin position="688"/>
        <end position="710"/>
    </location>
</feature>
<sequence length="710" mass="78244">MSSSRARNVEGLLEKLKCKKVRECTMPNFIPLRAKATLQSPNVNSFPLVDKVDNFQESNKDLLYDGFWNVEIREMLQNRQFLLICDGYDECGVTTNLHATNNLNRTGEYNVKMVVTCRTTLFGRNYQSQFHPHGVDKYHCSLSDLFEEATIVPFTEDDVKAYIEQHIRDTVNQDFANDRPRSTMEWFMNTFRAIPNLDLCESGSGFEGRVIDFLTNLSAAMSRHQGLSPIVDYSPDKDEKTWKYEFFGRRTKSILLRDASPLKREGAQFRFLHDSFFGYFRSRTFYDPDQGEDDGSDDSEDGDSDDGEDGDSDDSEDDDSDNNKGDEFDSSDEYESDSSEIGDPGGSVNDVEGDGGRILCHSVFGLTGEGSGSHDSSGGKGGSFGENKNTSGGNKGSTNTSDGSSEGDDDWSGGNGEGGSKDSISESSGRSGGSGGNDSNFSRGRYGAKHDRNNPRRRKDGSRAKKNGDSAKSRQSTSSGPFSKQNVFKDPQVLEFLVDRVHSDSRFEEYLLSNIEQSKLSAGPSLIAANSMTILYMAGERFGDVDLDGVQVPYDFMLDESSDASQQSRYLTGAELVGALSALGIPAPFHSRMSTRLPHFAPPTVFEPRHLIGIEPPTPCSSTTQAPSAPVKTQHHVPVNPELASDCDHNIDITPPSSSSRPLNNKRPWTNEERMQHNRLKKNRSEKTTPASPNHLSVLSENATLSSSAP</sequence>
<reference evidence="2" key="1">
    <citation type="journal article" date="2020" name="Fungal Divers.">
        <title>Resolving the Mortierellaceae phylogeny through synthesis of multi-gene phylogenetics and phylogenomics.</title>
        <authorList>
            <person name="Vandepol N."/>
            <person name="Liber J."/>
            <person name="Desiro A."/>
            <person name="Na H."/>
            <person name="Kennedy M."/>
            <person name="Barry K."/>
            <person name="Grigoriev I.V."/>
            <person name="Miller A.N."/>
            <person name="O'Donnell K."/>
            <person name="Stajich J.E."/>
            <person name="Bonito G."/>
        </authorList>
    </citation>
    <scope>NUCLEOTIDE SEQUENCE</scope>
    <source>
        <strain evidence="2">NRRL 28262</strain>
    </source>
</reference>
<dbReference type="AlphaFoldDB" id="A0AAD4H935"/>
<evidence type="ECO:0000313" key="3">
    <source>
        <dbReference type="Proteomes" id="UP001194580"/>
    </source>
</evidence>
<feature type="region of interest" description="Disordered" evidence="1">
    <location>
        <begin position="287"/>
        <end position="485"/>
    </location>
</feature>
<evidence type="ECO:0000256" key="1">
    <source>
        <dbReference type="SAM" id="MobiDB-lite"/>
    </source>
</evidence>
<feature type="region of interest" description="Disordered" evidence="1">
    <location>
        <begin position="609"/>
        <end position="710"/>
    </location>
</feature>
<name>A0AAD4H935_9FUNG</name>
<feature type="non-terminal residue" evidence="2">
    <location>
        <position position="710"/>
    </location>
</feature>
<feature type="compositionally biased region" description="Polar residues" evidence="1">
    <location>
        <begin position="473"/>
        <end position="485"/>
    </location>
</feature>
<dbReference type="EMBL" id="JAAAIL010000097">
    <property type="protein sequence ID" value="KAG0279869.1"/>
    <property type="molecule type" value="Genomic_DNA"/>
</dbReference>
<feature type="compositionally biased region" description="Acidic residues" evidence="1">
    <location>
        <begin position="289"/>
        <end position="320"/>
    </location>
</feature>
<proteinExistence type="predicted"/>